<evidence type="ECO:0000313" key="3">
    <source>
        <dbReference type="Proteomes" id="UP001159427"/>
    </source>
</evidence>
<reference evidence="1 3" key="1">
    <citation type="submission" date="2022-05" db="EMBL/GenBank/DDBJ databases">
        <authorList>
            <consortium name="Genoscope - CEA"/>
            <person name="William W."/>
        </authorList>
    </citation>
    <scope>NUCLEOTIDE SEQUENCE [LARGE SCALE GENOMIC DNA]</scope>
</reference>
<protein>
    <recommendedName>
        <fullName evidence="4">Reverse transcriptase</fullName>
    </recommendedName>
</protein>
<comment type="caution">
    <text evidence="1">The sequence shown here is derived from an EMBL/GenBank/DDBJ whole genome shotgun (WGS) entry which is preliminary data.</text>
</comment>
<evidence type="ECO:0000313" key="2">
    <source>
        <dbReference type="EMBL" id="CAH3176719.1"/>
    </source>
</evidence>
<organism evidence="1 3">
    <name type="scientific">Porites evermanni</name>
    <dbReference type="NCBI Taxonomy" id="104178"/>
    <lineage>
        <taxon>Eukaryota</taxon>
        <taxon>Metazoa</taxon>
        <taxon>Cnidaria</taxon>
        <taxon>Anthozoa</taxon>
        <taxon>Hexacorallia</taxon>
        <taxon>Scleractinia</taxon>
        <taxon>Fungiina</taxon>
        <taxon>Poritidae</taxon>
        <taxon>Porites</taxon>
    </lineage>
</organism>
<dbReference type="EMBL" id="CALNXI010001772">
    <property type="protein sequence ID" value="CAH3176719.1"/>
    <property type="molecule type" value="Genomic_DNA"/>
</dbReference>
<dbReference type="EMBL" id="CALNXI010000308">
    <property type="protein sequence ID" value="CAH3024541.1"/>
    <property type="molecule type" value="Genomic_DNA"/>
</dbReference>
<sequence length="162" mass="18610">MNHDLSNVNTWLTANKLTLNSSKTEFMLIGSRQSLSNKLQKLQNRAARILTFSSYDTSADPLLEQLNWKRLDTQRQIQVATMVYKSIHGLAPDYLGSLFTKYNPPYNLRNSENKLAVPLPRTNFLKNSFSYNGAVIWNSLSPELRQAKSLKSFRNGCRDFFD</sequence>
<keyword evidence="3" id="KW-1185">Reference proteome</keyword>
<evidence type="ECO:0008006" key="4">
    <source>
        <dbReference type="Google" id="ProtNLM"/>
    </source>
</evidence>
<name>A0ABN8M4T5_9CNID</name>
<accession>A0ABN8M4T5</accession>
<dbReference type="Proteomes" id="UP001159427">
    <property type="component" value="Unassembled WGS sequence"/>
</dbReference>
<evidence type="ECO:0000313" key="1">
    <source>
        <dbReference type="EMBL" id="CAH3024541.1"/>
    </source>
</evidence>
<gene>
    <name evidence="2" type="ORF">PEVE_00010796</name>
    <name evidence="1" type="ORF">PEVE_00023209</name>
</gene>
<proteinExistence type="predicted"/>